<dbReference type="Gene3D" id="3.10.450.530">
    <property type="entry name" value="Ribonuclease toxin, BrnT, of type II toxin-antitoxin system"/>
    <property type="match status" value="1"/>
</dbReference>
<evidence type="ECO:0000313" key="1">
    <source>
        <dbReference type="EMBL" id="MEX0404885.1"/>
    </source>
</evidence>
<protein>
    <submittedName>
        <fullName evidence="1">BrnT family toxin</fullName>
    </submittedName>
</protein>
<accession>A0ABV3SH02</accession>
<comment type="caution">
    <text evidence="1">The sequence shown here is derived from an EMBL/GenBank/DDBJ whole genome shotgun (WGS) entry which is preliminary data.</text>
</comment>
<reference evidence="1 2" key="1">
    <citation type="submission" date="2024-05" db="EMBL/GenBank/DDBJ databases">
        <authorList>
            <person name="Jiang F."/>
        </authorList>
    </citation>
    <scope>NUCLEOTIDE SEQUENCE [LARGE SCALE GENOMIC DNA]</scope>
    <source>
        <strain evidence="1 2">LZ166</strain>
    </source>
</reference>
<dbReference type="EMBL" id="JBDPGJ010000001">
    <property type="protein sequence ID" value="MEX0404885.1"/>
    <property type="molecule type" value="Genomic_DNA"/>
</dbReference>
<gene>
    <name evidence="1" type="ORF">ABGN05_04325</name>
</gene>
<dbReference type="Pfam" id="PF04365">
    <property type="entry name" value="BrnT_toxin"/>
    <property type="match status" value="1"/>
</dbReference>
<dbReference type="InterPro" id="IPR038573">
    <property type="entry name" value="BrnT_sf"/>
</dbReference>
<name>A0ABV3SH02_9HYPH</name>
<dbReference type="RefSeq" id="WP_367952747.1">
    <property type="nucleotide sequence ID" value="NZ_JBDPGJ010000001.1"/>
</dbReference>
<keyword evidence="2" id="KW-1185">Reference proteome</keyword>
<organism evidence="1 2">
    <name type="scientific">Aquibium pacificus</name>
    <dbReference type="NCBI Taxonomy" id="3153579"/>
    <lineage>
        <taxon>Bacteria</taxon>
        <taxon>Pseudomonadati</taxon>
        <taxon>Pseudomonadota</taxon>
        <taxon>Alphaproteobacteria</taxon>
        <taxon>Hyphomicrobiales</taxon>
        <taxon>Phyllobacteriaceae</taxon>
        <taxon>Aquibium</taxon>
    </lineage>
</organism>
<evidence type="ECO:0000313" key="2">
    <source>
        <dbReference type="Proteomes" id="UP001556692"/>
    </source>
</evidence>
<proteinExistence type="predicted"/>
<dbReference type="Proteomes" id="UP001556692">
    <property type="component" value="Unassembled WGS sequence"/>
</dbReference>
<dbReference type="InterPro" id="IPR007460">
    <property type="entry name" value="BrnT_toxin"/>
</dbReference>
<sequence>MEFEWDERKRQQVIAARGVDILYAAVIFESEVLTRVDDRSDYKEERLISLGMVDDECFVVVHTRRGELTRLITAWKGGRDERKAYEAGIARRNPSNEAGR</sequence>